<feature type="signal peptide" evidence="2">
    <location>
        <begin position="1"/>
        <end position="20"/>
    </location>
</feature>
<evidence type="ECO:0000256" key="2">
    <source>
        <dbReference type="SAM" id="SignalP"/>
    </source>
</evidence>
<dbReference type="Proteomes" id="UP000046395">
    <property type="component" value="Unassembled WGS sequence"/>
</dbReference>
<keyword evidence="4" id="KW-1185">Reference proteome</keyword>
<reference evidence="5" key="1">
    <citation type="submission" date="2019-12" db="UniProtKB">
        <authorList>
            <consortium name="WormBaseParasite"/>
        </authorList>
    </citation>
    <scope>IDENTIFICATION</scope>
</reference>
<sequence>MLSTCQFCKLWFLVLVPVRQKFKCNCSVSQMSKPRGGKKKFGHKGGSRHFTSFDELKAQQDEVEKARHRDEEDERAGRDAAQELRIQNFDKPRKAPDANKSGGSSSESEESSDSEDEDTGKHKGIQHLIEIENPNRRAVKNKKVTDVNVHKGPAEMSRREREAVEKERARQHYLALHAAGKTEEARADLARLALIRKQREEAAKKRQEEHDAKEARKAKGQA</sequence>
<dbReference type="InterPro" id="IPR019380">
    <property type="entry name" value="Casein_kinase_sb_PP28"/>
</dbReference>
<evidence type="ECO:0000313" key="4">
    <source>
        <dbReference type="Proteomes" id="UP000046395"/>
    </source>
</evidence>
<dbReference type="AlphaFoldDB" id="A0A5S6QMW4"/>
<evidence type="ECO:0000259" key="3">
    <source>
        <dbReference type="Pfam" id="PF10252"/>
    </source>
</evidence>
<feature type="region of interest" description="Disordered" evidence="1">
    <location>
        <begin position="29"/>
        <end position="166"/>
    </location>
</feature>
<keyword evidence="2" id="KW-0732">Signal</keyword>
<dbReference type="InterPro" id="IPR039876">
    <property type="entry name" value="HAP28"/>
</dbReference>
<feature type="region of interest" description="Disordered" evidence="1">
    <location>
        <begin position="200"/>
        <end position="222"/>
    </location>
</feature>
<accession>A0A5S6QMW4</accession>
<feature type="compositionally biased region" description="Basic residues" evidence="1">
    <location>
        <begin position="35"/>
        <end position="47"/>
    </location>
</feature>
<dbReference type="Pfam" id="PF10252">
    <property type="entry name" value="PP28"/>
    <property type="match status" value="1"/>
</dbReference>
<evidence type="ECO:0000313" key="5">
    <source>
        <dbReference type="WBParaSite" id="TMUE_2000008538.1"/>
    </source>
</evidence>
<feature type="compositionally biased region" description="Basic and acidic residues" evidence="1">
    <location>
        <begin position="51"/>
        <end position="97"/>
    </location>
</feature>
<dbReference type="PANTHER" id="PTHR22055">
    <property type="entry name" value="28 KDA HEAT- AND ACID-STABLE PHOSPHOPROTEIN PDGF-ASSOCIATED PROTEIN"/>
    <property type="match status" value="1"/>
</dbReference>
<proteinExistence type="predicted"/>
<feature type="domain" description="Casein kinase substrate phosphoprotein PP28" evidence="3">
    <location>
        <begin position="133"/>
        <end position="210"/>
    </location>
</feature>
<organism evidence="4 5">
    <name type="scientific">Trichuris muris</name>
    <name type="common">Mouse whipworm</name>
    <dbReference type="NCBI Taxonomy" id="70415"/>
    <lineage>
        <taxon>Eukaryota</taxon>
        <taxon>Metazoa</taxon>
        <taxon>Ecdysozoa</taxon>
        <taxon>Nematoda</taxon>
        <taxon>Enoplea</taxon>
        <taxon>Dorylaimia</taxon>
        <taxon>Trichinellida</taxon>
        <taxon>Trichuridae</taxon>
        <taxon>Trichuris</taxon>
    </lineage>
</organism>
<feature type="chain" id="PRO_5024301641" evidence="2">
    <location>
        <begin position="21"/>
        <end position="222"/>
    </location>
</feature>
<protein>
    <submittedName>
        <fullName evidence="5">PP28 domain-containing protein</fullName>
    </submittedName>
</protein>
<evidence type="ECO:0000256" key="1">
    <source>
        <dbReference type="SAM" id="MobiDB-lite"/>
    </source>
</evidence>
<name>A0A5S6QMW4_TRIMR</name>
<feature type="compositionally biased region" description="Basic and acidic residues" evidence="1">
    <location>
        <begin position="143"/>
        <end position="166"/>
    </location>
</feature>
<dbReference type="WBParaSite" id="TMUE_2000008538.1">
    <property type="protein sequence ID" value="TMUE_2000008538.1"/>
    <property type="gene ID" value="WBGene00293380"/>
</dbReference>
<dbReference type="STRING" id="70415.A0A5S6QMW4"/>
<feature type="compositionally biased region" description="Acidic residues" evidence="1">
    <location>
        <begin position="107"/>
        <end position="118"/>
    </location>
</feature>